<name>A0A518IA44_9PLAN</name>
<keyword evidence="3" id="KW-1185">Reference proteome</keyword>
<evidence type="ECO:0000313" key="3">
    <source>
        <dbReference type="Proteomes" id="UP000318313"/>
    </source>
</evidence>
<evidence type="ECO:0000256" key="1">
    <source>
        <dbReference type="SAM" id="SignalP"/>
    </source>
</evidence>
<feature type="chain" id="PRO_5021810013" description="HD domain-containing protein" evidence="1">
    <location>
        <begin position="18"/>
        <end position="257"/>
    </location>
</feature>
<gene>
    <name evidence="2" type="ORF">Enr17x_20390</name>
</gene>
<sequence length="257" mass="29156" precursor="true">MKFLLPILCLIPISAFAEEWMPPANPDLQSILSEAQADARAKRYELALTKQVWFHENALKHNRAFSGVRLSFALASWHDLGKVYPPALDRLKEARDQASNNVLDGKDLFKSFQDFSSINRILNEDSLTVNTFIQLELQDKAAAKKVFRLAKPSLIRGKEYKICGKYLEPKRSYALMLQLRKSNQRLAKNPQFGPNILEFSNKKFTNDIATLIALLVVNDRKMEAKEIAKSAKTEWDNAAFHAAIDKALEGNVPTPWP</sequence>
<protein>
    <recommendedName>
        <fullName evidence="4">HD domain-containing protein</fullName>
    </recommendedName>
</protein>
<dbReference type="Proteomes" id="UP000318313">
    <property type="component" value="Chromosome"/>
</dbReference>
<evidence type="ECO:0008006" key="4">
    <source>
        <dbReference type="Google" id="ProtNLM"/>
    </source>
</evidence>
<keyword evidence="1" id="KW-0732">Signal</keyword>
<dbReference type="AlphaFoldDB" id="A0A518IA44"/>
<organism evidence="2 3">
    <name type="scientific">Gimesia fumaroli</name>
    <dbReference type="NCBI Taxonomy" id="2527976"/>
    <lineage>
        <taxon>Bacteria</taxon>
        <taxon>Pseudomonadati</taxon>
        <taxon>Planctomycetota</taxon>
        <taxon>Planctomycetia</taxon>
        <taxon>Planctomycetales</taxon>
        <taxon>Planctomycetaceae</taxon>
        <taxon>Gimesia</taxon>
    </lineage>
</organism>
<dbReference type="RefSeq" id="WP_198001073.1">
    <property type="nucleotide sequence ID" value="NZ_CP037452.1"/>
</dbReference>
<reference evidence="2 3" key="1">
    <citation type="submission" date="2019-03" db="EMBL/GenBank/DDBJ databases">
        <title>Deep-cultivation of Planctomycetes and their phenomic and genomic characterization uncovers novel biology.</title>
        <authorList>
            <person name="Wiegand S."/>
            <person name="Jogler M."/>
            <person name="Boedeker C."/>
            <person name="Pinto D."/>
            <person name="Vollmers J."/>
            <person name="Rivas-Marin E."/>
            <person name="Kohn T."/>
            <person name="Peeters S.H."/>
            <person name="Heuer A."/>
            <person name="Rast P."/>
            <person name="Oberbeckmann S."/>
            <person name="Bunk B."/>
            <person name="Jeske O."/>
            <person name="Meyerdierks A."/>
            <person name="Storesund J.E."/>
            <person name="Kallscheuer N."/>
            <person name="Luecker S."/>
            <person name="Lage O.M."/>
            <person name="Pohl T."/>
            <person name="Merkel B.J."/>
            <person name="Hornburger P."/>
            <person name="Mueller R.-W."/>
            <person name="Bruemmer F."/>
            <person name="Labrenz M."/>
            <person name="Spormann A.M."/>
            <person name="Op den Camp H."/>
            <person name="Overmann J."/>
            <person name="Amann R."/>
            <person name="Jetten M.S.M."/>
            <person name="Mascher T."/>
            <person name="Medema M.H."/>
            <person name="Devos D.P."/>
            <person name="Kaster A.-K."/>
            <person name="Ovreas L."/>
            <person name="Rohde M."/>
            <person name="Galperin M.Y."/>
            <person name="Jogler C."/>
        </authorList>
    </citation>
    <scope>NUCLEOTIDE SEQUENCE [LARGE SCALE GENOMIC DNA]</scope>
    <source>
        <strain evidence="2 3">Enr17</strain>
    </source>
</reference>
<evidence type="ECO:0000313" key="2">
    <source>
        <dbReference type="EMBL" id="QDV50013.1"/>
    </source>
</evidence>
<dbReference type="EMBL" id="CP037452">
    <property type="protein sequence ID" value="QDV50013.1"/>
    <property type="molecule type" value="Genomic_DNA"/>
</dbReference>
<feature type="signal peptide" evidence="1">
    <location>
        <begin position="1"/>
        <end position="17"/>
    </location>
</feature>
<accession>A0A518IA44</accession>
<proteinExistence type="predicted"/>
<dbReference type="KEGG" id="gfm:Enr17x_20390"/>